<reference evidence="1" key="2">
    <citation type="journal article" date="2022" name="Microbiol. Resour. Announc.">
        <title>Metagenome Sequencing to Explore Phylogenomics of Terrestrial Cyanobacteria.</title>
        <authorList>
            <person name="Ward R.D."/>
            <person name="Stajich J.E."/>
            <person name="Johansen J.R."/>
            <person name="Huntemann M."/>
            <person name="Clum A."/>
            <person name="Foster B."/>
            <person name="Foster B."/>
            <person name="Roux S."/>
            <person name="Palaniappan K."/>
            <person name="Varghese N."/>
            <person name="Mukherjee S."/>
            <person name="Reddy T.B.K."/>
            <person name="Daum C."/>
            <person name="Copeland A."/>
            <person name="Chen I.A."/>
            <person name="Ivanova N.N."/>
            <person name="Kyrpides N.C."/>
            <person name="Shapiro N."/>
            <person name="Eloe-Fadrosh E.A."/>
            <person name="Pietrasiak N."/>
        </authorList>
    </citation>
    <scope>NUCLEOTIDE SEQUENCE</scope>
    <source>
        <strain evidence="1">GSE-NOS-MK-12-04C</strain>
    </source>
</reference>
<dbReference type="EMBL" id="JAHHGZ010000012">
    <property type="protein sequence ID" value="MBW4668426.1"/>
    <property type="molecule type" value="Genomic_DNA"/>
</dbReference>
<evidence type="ECO:0000313" key="1">
    <source>
        <dbReference type="EMBL" id="MBW4668426.1"/>
    </source>
</evidence>
<accession>A0A951UTE3</accession>
<proteinExistence type="predicted"/>
<name>A0A951UTE3_9CYAN</name>
<dbReference type="AlphaFoldDB" id="A0A951UTE3"/>
<organism evidence="1 2">
    <name type="scientific">Cyanomargarita calcarea GSE-NOS-MK-12-04C</name>
    <dbReference type="NCBI Taxonomy" id="2839659"/>
    <lineage>
        <taxon>Bacteria</taxon>
        <taxon>Bacillati</taxon>
        <taxon>Cyanobacteriota</taxon>
        <taxon>Cyanophyceae</taxon>
        <taxon>Nostocales</taxon>
        <taxon>Cyanomargaritaceae</taxon>
        <taxon>Cyanomargarita</taxon>
    </lineage>
</organism>
<dbReference type="InterPro" id="IPR036388">
    <property type="entry name" value="WH-like_DNA-bd_sf"/>
</dbReference>
<evidence type="ECO:0000313" key="2">
    <source>
        <dbReference type="Proteomes" id="UP000729701"/>
    </source>
</evidence>
<protein>
    <recommendedName>
        <fullName evidence="3">GIY-YIG domain-containing protein</fullName>
    </recommendedName>
</protein>
<dbReference type="Gene3D" id="1.10.10.10">
    <property type="entry name" value="Winged helix-like DNA-binding domain superfamily/Winged helix DNA-binding domain"/>
    <property type="match status" value="1"/>
</dbReference>
<evidence type="ECO:0008006" key="3">
    <source>
        <dbReference type="Google" id="ProtNLM"/>
    </source>
</evidence>
<reference evidence="1" key="1">
    <citation type="submission" date="2021-05" db="EMBL/GenBank/DDBJ databases">
        <authorList>
            <person name="Pietrasiak N."/>
            <person name="Ward R."/>
            <person name="Stajich J.E."/>
            <person name="Kurbessoian T."/>
        </authorList>
    </citation>
    <scope>NUCLEOTIDE SEQUENCE</scope>
    <source>
        <strain evidence="1">GSE-NOS-MK-12-04C</strain>
    </source>
</reference>
<comment type="caution">
    <text evidence="1">The sequence shown here is derived from an EMBL/GenBank/DDBJ whole genome shotgun (WGS) entry which is preliminary data.</text>
</comment>
<sequence>MNIVCDRSLLSCSGVYVIKNTVSGKIYVGEHHEIYNLNAFCRKHGLSQSAMHSVTTGKYKQHKGWTCKYLD</sequence>
<dbReference type="Proteomes" id="UP000729701">
    <property type="component" value="Unassembled WGS sequence"/>
</dbReference>
<gene>
    <name evidence="1" type="ORF">KME60_13610</name>
</gene>